<dbReference type="Proteomes" id="UP001254564">
    <property type="component" value="Unassembled WGS sequence"/>
</dbReference>
<protein>
    <submittedName>
        <fullName evidence="1">Uncharacterized protein</fullName>
    </submittedName>
</protein>
<dbReference type="EMBL" id="JARWAN010000067">
    <property type="protein sequence ID" value="MDR5900488.1"/>
    <property type="molecule type" value="Genomic_DNA"/>
</dbReference>
<accession>A0ABU1H844</accession>
<keyword evidence="2" id="KW-1185">Reference proteome</keyword>
<dbReference type="RefSeq" id="WP_309657362.1">
    <property type="nucleotide sequence ID" value="NZ_JARWAN010000067.1"/>
</dbReference>
<sequence>NDLDKIAAAQGPVRPMPYSTVDFQSQSTTRLGETKIISDVLNEGTWQDMKSGLRPVAFIPTGAKNVEIHLKDRGADDDIQLFSQNGKHLIGTPVEGTDADPSSWEGTEADYTWKNNDDGIPVTSAEDVETNIFTLANGFPEGTTYSSDKLINPNSYSEDLTAGTELKYEDMTFTYTGDGDRFDTNPNDGKTFSTDSMIEKLNIDKIDEPLFLLVSGNGKFDIKATWDDMPGASSTGGVDPDNTPIGRV</sequence>
<organism evidence="1 2">
    <name type="scientific">Vreelandella vilamensis</name>
    <dbReference type="NCBI Taxonomy" id="531309"/>
    <lineage>
        <taxon>Bacteria</taxon>
        <taxon>Pseudomonadati</taxon>
        <taxon>Pseudomonadota</taxon>
        <taxon>Gammaproteobacteria</taxon>
        <taxon>Oceanospirillales</taxon>
        <taxon>Halomonadaceae</taxon>
        <taxon>Vreelandella</taxon>
    </lineage>
</organism>
<evidence type="ECO:0000313" key="2">
    <source>
        <dbReference type="Proteomes" id="UP001254564"/>
    </source>
</evidence>
<name>A0ABU1H844_9GAMM</name>
<comment type="caution">
    <text evidence="1">The sequence shown here is derived from an EMBL/GenBank/DDBJ whole genome shotgun (WGS) entry which is preliminary data.</text>
</comment>
<feature type="non-terminal residue" evidence="1">
    <location>
        <position position="248"/>
    </location>
</feature>
<proteinExistence type="predicted"/>
<evidence type="ECO:0000313" key="1">
    <source>
        <dbReference type="EMBL" id="MDR5900488.1"/>
    </source>
</evidence>
<reference evidence="1 2" key="1">
    <citation type="submission" date="2023-04" db="EMBL/GenBank/DDBJ databases">
        <title>A long-awaited taxogenomic arrangement of the family Halomonadaceae.</title>
        <authorList>
            <person name="De La Haba R."/>
            <person name="Chuvochina M."/>
            <person name="Wittouck S."/>
            <person name="Arahal D.R."/>
            <person name="Sanchez-Porro C."/>
            <person name="Hugenholtz P."/>
            <person name="Ventosa A."/>
        </authorList>
    </citation>
    <scope>NUCLEOTIDE SEQUENCE [LARGE SCALE GENOMIC DNA]</scope>
    <source>
        <strain evidence="1 2">DSM 21020</strain>
    </source>
</reference>
<gene>
    <name evidence="1" type="ORF">QC823_16145</name>
</gene>
<feature type="non-terminal residue" evidence="1">
    <location>
        <position position="1"/>
    </location>
</feature>